<accession>A0A1T4PHL0</accession>
<dbReference type="AlphaFoldDB" id="A0A1T4PHL0"/>
<dbReference type="PROSITE" id="PS51831">
    <property type="entry name" value="HD"/>
    <property type="match status" value="1"/>
</dbReference>
<protein>
    <submittedName>
        <fullName evidence="2">Metal dependent phosphohydrolase</fullName>
    </submittedName>
</protein>
<reference evidence="3" key="1">
    <citation type="submission" date="2017-02" db="EMBL/GenBank/DDBJ databases">
        <authorList>
            <person name="Varghese N."/>
            <person name="Submissions S."/>
        </authorList>
    </citation>
    <scope>NUCLEOTIDE SEQUENCE [LARGE SCALE GENOMIC DNA]</scope>
    <source>
        <strain evidence="3">DSM 16521</strain>
    </source>
</reference>
<keyword evidence="3" id="KW-1185">Reference proteome</keyword>
<evidence type="ECO:0000259" key="1">
    <source>
        <dbReference type="PROSITE" id="PS51831"/>
    </source>
</evidence>
<dbReference type="RefSeq" id="WP_078665355.1">
    <property type="nucleotide sequence ID" value="NZ_FUXM01000011.1"/>
</dbReference>
<dbReference type="SUPFAM" id="SSF109604">
    <property type="entry name" value="HD-domain/PDEase-like"/>
    <property type="match status" value="1"/>
</dbReference>
<feature type="domain" description="HD" evidence="1">
    <location>
        <begin position="34"/>
        <end position="136"/>
    </location>
</feature>
<dbReference type="SMART" id="SM00471">
    <property type="entry name" value="HDc"/>
    <property type="match status" value="1"/>
</dbReference>
<evidence type="ECO:0000313" key="3">
    <source>
        <dbReference type="Proteomes" id="UP000189933"/>
    </source>
</evidence>
<dbReference type="CDD" id="cd00077">
    <property type="entry name" value="HDc"/>
    <property type="match status" value="1"/>
</dbReference>
<dbReference type="OrthoDB" id="247014at2"/>
<dbReference type="EMBL" id="FUXM01000011">
    <property type="protein sequence ID" value="SJZ90726.1"/>
    <property type="molecule type" value="Genomic_DNA"/>
</dbReference>
<keyword evidence="2" id="KW-0378">Hydrolase</keyword>
<dbReference type="InterPro" id="IPR006674">
    <property type="entry name" value="HD_domain"/>
</dbReference>
<proteinExistence type="predicted"/>
<dbReference type="InterPro" id="IPR003607">
    <property type="entry name" value="HD/PDEase_dom"/>
</dbReference>
<dbReference type="Pfam" id="PF01966">
    <property type="entry name" value="HD"/>
    <property type="match status" value="1"/>
</dbReference>
<name>A0A1T4PHL0_9FIRM</name>
<sequence length="220" mass="24879">MTVKLEDVKKHPLVDAFIRKGNEHLGVLGFTEHGYRHVHLVSAIARNILERLGYEERLCELAAIAGYIHDIGNVVNRHYHAELAATLALPILRELGMEPEEIALVIAAIGNHDEQRGIPVNPVAAAVILADKSDVHRSRVRNQDFATFDIHDRVNYAVEHSFLRVNAENKTISLELTIDTEICPVLEYFEIFLTRMVLCRRAADFLKCQFELIINGVKLL</sequence>
<organism evidence="2 3">
    <name type="scientific">Carboxydocella sporoproducens DSM 16521</name>
    <dbReference type="NCBI Taxonomy" id="1121270"/>
    <lineage>
        <taxon>Bacteria</taxon>
        <taxon>Bacillati</taxon>
        <taxon>Bacillota</taxon>
        <taxon>Clostridia</taxon>
        <taxon>Eubacteriales</taxon>
        <taxon>Clostridiales Family XVI. Incertae Sedis</taxon>
        <taxon>Carboxydocella</taxon>
    </lineage>
</organism>
<dbReference type="GO" id="GO:0016787">
    <property type="term" value="F:hydrolase activity"/>
    <property type="evidence" value="ECO:0007669"/>
    <property type="project" value="UniProtKB-KW"/>
</dbReference>
<gene>
    <name evidence="2" type="ORF">SAMN02745885_01276</name>
</gene>
<evidence type="ECO:0000313" key="2">
    <source>
        <dbReference type="EMBL" id="SJZ90726.1"/>
    </source>
</evidence>
<dbReference type="Gene3D" id="1.10.3210.10">
    <property type="entry name" value="Hypothetical protein af1432"/>
    <property type="match status" value="1"/>
</dbReference>
<dbReference type="Proteomes" id="UP000189933">
    <property type="component" value="Unassembled WGS sequence"/>
</dbReference>